<dbReference type="Gene3D" id="3.40.50.720">
    <property type="entry name" value="NAD(P)-binding Rossmann-like Domain"/>
    <property type="match status" value="1"/>
</dbReference>
<dbReference type="InterPro" id="IPR036291">
    <property type="entry name" value="NAD(P)-bd_dom_sf"/>
</dbReference>
<dbReference type="NCBIfam" id="TIGR02622">
    <property type="entry name" value="CDP_4_6_dhtase"/>
    <property type="match status" value="1"/>
</dbReference>
<evidence type="ECO:0000313" key="3">
    <source>
        <dbReference type="Proteomes" id="UP000507962"/>
    </source>
</evidence>
<keyword evidence="3" id="KW-1185">Reference proteome</keyword>
<dbReference type="InterPro" id="IPR016040">
    <property type="entry name" value="NAD(P)-bd_dom"/>
</dbReference>
<sequence>MLQETFWQGKKVLITGHTGFKGSWLCIWLHTLGARVTGYALAPPSQPNLFESCGIHSLVESVTADVRDLHRLSDVVAQTRPEIIIHMAAQSLVRESYDAPVETYDTNVMGTVNLLEAVRKTPGVKAVINVTSDKCYENIETLKGYHENKTLGGHDPYSNSKACSELVTRAFRSSFFHPDRYNTHGVALATARAGNVIGGGDWATDRLVPDCIRAMLKKETILLRFPQAVRPWQHVLEPLRGYLMLAEKLYLSGPQFSGAWNFGPAEEDTRTVLSVVKKLCVTWGAPEGYALMDGNHPHEAGLLKLDCSKARERLGFNPYWHIDIALEKVVAWAKARERGEDMLAFSQRQIAQYQEEGH</sequence>
<evidence type="ECO:0000313" key="2">
    <source>
        <dbReference type="EMBL" id="VFQ47294.1"/>
    </source>
</evidence>
<dbReference type="Pfam" id="PF16363">
    <property type="entry name" value="GDP_Man_Dehyd"/>
    <property type="match status" value="1"/>
</dbReference>
<dbReference type="CDD" id="cd05252">
    <property type="entry name" value="CDP_GD_SDR_e"/>
    <property type="match status" value="1"/>
</dbReference>
<dbReference type="SUPFAM" id="SSF51735">
    <property type="entry name" value="NAD(P)-binding Rossmann-fold domains"/>
    <property type="match status" value="1"/>
</dbReference>
<dbReference type="Gene3D" id="3.90.25.10">
    <property type="entry name" value="UDP-galactose 4-epimerase, domain 1"/>
    <property type="match status" value="1"/>
</dbReference>
<dbReference type="InterPro" id="IPR013445">
    <property type="entry name" value="CDP_4_6_deHydtase"/>
</dbReference>
<gene>
    <name evidence="2" type="ORF">MSL71_49890</name>
</gene>
<proteinExistence type="predicted"/>
<dbReference type="PANTHER" id="PTHR43000">
    <property type="entry name" value="DTDP-D-GLUCOSE 4,6-DEHYDRATASE-RELATED"/>
    <property type="match status" value="1"/>
</dbReference>
<protein>
    <submittedName>
        <fullName evidence="2">Cdp-glucose 4 6-dehydratase</fullName>
    </submittedName>
</protein>
<dbReference type="RefSeq" id="WP_180146813.1">
    <property type="nucleotide sequence ID" value="NZ_CAADHO010000015.1"/>
</dbReference>
<dbReference type="AlphaFoldDB" id="A0A4U8YTU2"/>
<evidence type="ECO:0000259" key="1">
    <source>
        <dbReference type="Pfam" id="PF16363"/>
    </source>
</evidence>
<dbReference type="EMBL" id="CAADHO010000015">
    <property type="protein sequence ID" value="VFQ47294.1"/>
    <property type="molecule type" value="Genomic_DNA"/>
</dbReference>
<name>A0A4U8YTU2_9BACT</name>
<organism evidence="2 3">
    <name type="scientific">Desulfoluna butyratoxydans</name>
    <dbReference type="NCBI Taxonomy" id="231438"/>
    <lineage>
        <taxon>Bacteria</taxon>
        <taxon>Pseudomonadati</taxon>
        <taxon>Thermodesulfobacteriota</taxon>
        <taxon>Desulfobacteria</taxon>
        <taxon>Desulfobacterales</taxon>
        <taxon>Desulfolunaceae</taxon>
        <taxon>Desulfoluna</taxon>
    </lineage>
</organism>
<dbReference type="Proteomes" id="UP000507962">
    <property type="component" value="Unassembled WGS sequence"/>
</dbReference>
<feature type="domain" description="NAD(P)-binding" evidence="1">
    <location>
        <begin position="13"/>
        <end position="324"/>
    </location>
</feature>
<accession>A0A4U8YTU2</accession>
<reference evidence="2 3" key="1">
    <citation type="submission" date="2019-03" db="EMBL/GenBank/DDBJ databases">
        <authorList>
            <person name="Nijsse B."/>
        </authorList>
    </citation>
    <scope>NUCLEOTIDE SEQUENCE [LARGE SCALE GENOMIC DNA]</scope>
    <source>
        <strain evidence="2">Desulfoluna butyratoxydans MSL71</strain>
    </source>
</reference>